<accession>G9NLX6</accession>
<comment type="caution">
    <text evidence="3">The sequence shown here is derived from an EMBL/GenBank/DDBJ whole genome shotgun (WGS) entry which is preliminary data.</text>
</comment>
<dbReference type="GeneID" id="25779519"/>
<evidence type="ECO:0000256" key="1">
    <source>
        <dbReference type="SAM" id="MobiDB-lite"/>
    </source>
</evidence>
<evidence type="ECO:0000313" key="3">
    <source>
        <dbReference type="EMBL" id="EHK47911.1"/>
    </source>
</evidence>
<gene>
    <name evidence="3" type="ORF">TRIATDRAFT_281650</name>
</gene>
<keyword evidence="2" id="KW-0812">Transmembrane</keyword>
<reference evidence="3 4" key="1">
    <citation type="journal article" date="2011" name="Genome Biol.">
        <title>Comparative genome sequence analysis underscores mycoparasitism as the ancestral life style of Trichoderma.</title>
        <authorList>
            <person name="Kubicek C.P."/>
            <person name="Herrera-Estrella A."/>
            <person name="Seidl-Seiboth V."/>
            <person name="Martinez D.A."/>
            <person name="Druzhinina I.S."/>
            <person name="Thon M."/>
            <person name="Zeilinger S."/>
            <person name="Casas-Flores S."/>
            <person name="Horwitz B.A."/>
            <person name="Mukherjee P.K."/>
            <person name="Mukherjee M."/>
            <person name="Kredics L."/>
            <person name="Alcaraz L.D."/>
            <person name="Aerts A."/>
            <person name="Antal Z."/>
            <person name="Atanasova L."/>
            <person name="Cervantes-Badillo M.G."/>
            <person name="Challacombe J."/>
            <person name="Chertkov O."/>
            <person name="McCluskey K."/>
            <person name="Coulpier F."/>
            <person name="Deshpande N."/>
            <person name="von Doehren H."/>
            <person name="Ebbole D.J."/>
            <person name="Esquivel-Naranjo E.U."/>
            <person name="Fekete E."/>
            <person name="Flipphi M."/>
            <person name="Glaser F."/>
            <person name="Gomez-Rodriguez E.Y."/>
            <person name="Gruber S."/>
            <person name="Han C."/>
            <person name="Henrissat B."/>
            <person name="Hermosa R."/>
            <person name="Hernandez-Onate M."/>
            <person name="Karaffa L."/>
            <person name="Kosti I."/>
            <person name="Le Crom S."/>
            <person name="Lindquist E."/>
            <person name="Lucas S."/>
            <person name="Luebeck M."/>
            <person name="Luebeck P.S."/>
            <person name="Margeot A."/>
            <person name="Metz B."/>
            <person name="Misra M."/>
            <person name="Nevalainen H."/>
            <person name="Omann M."/>
            <person name="Packer N."/>
            <person name="Perrone G."/>
            <person name="Uresti-Rivera E.E."/>
            <person name="Salamov A."/>
            <person name="Schmoll M."/>
            <person name="Seiboth B."/>
            <person name="Shapiro H."/>
            <person name="Sukno S."/>
            <person name="Tamayo-Ramos J.A."/>
            <person name="Tisch D."/>
            <person name="Wiest A."/>
            <person name="Wilkinson H.H."/>
            <person name="Zhang M."/>
            <person name="Coutinho P.M."/>
            <person name="Kenerley C.M."/>
            <person name="Monte E."/>
            <person name="Baker S.E."/>
            <person name="Grigoriev I.V."/>
        </authorList>
    </citation>
    <scope>NUCLEOTIDE SEQUENCE [LARGE SCALE GENOMIC DNA]</scope>
    <source>
        <strain evidence="4">ATCC 20476 / IMI 206040</strain>
    </source>
</reference>
<dbReference type="eggNOG" id="ENOG502RNBV">
    <property type="taxonomic scope" value="Eukaryota"/>
</dbReference>
<dbReference type="OrthoDB" id="4940504at2759"/>
<keyword evidence="4" id="KW-1185">Reference proteome</keyword>
<sequence>MPSSLPSLYPSKRKINPSSTVASMKDSESGAVPQRKMGTLRKAKKHLLEARFLMGAAVGISLLTAVLVISLLAAHCAGLEKLLATQRGFAIASQQALPMVNHKLGRRDVDCDETDLSMSGSADEIVTLVLDNGSIAAATQPLAAKAVVSVTSIPISTQTAMSTIYSIITPSQPAIVTKTKTMTTSVLPTPETSVCSAFSTTVTVTVTVVPTPSPWTSSSVLGDVTVTAGASTITNVNTDVSYTSGLPDATISGNPSTVTAVDVSVTGLPDVTISGNPSTITNVLTDVSLTSGLPDATVSGSPSTVTAIQTSLSLTPEPVTSFVTVVISDLWGPSASSSAPDWVTVTAISTIRTTVTTIDAAPSPIIVTVTSAYPEPAMSTSTVSSDSSKAGAQTFRPSALTQTITATNGQPATTTTTVLIPSVFSGTNGTANGYPSGTATSIIMPSIPVIVSGSSKGMEPLSHALCLIMAAAAVMSML</sequence>
<dbReference type="Proteomes" id="UP000005426">
    <property type="component" value="Unassembled WGS sequence"/>
</dbReference>
<feature type="region of interest" description="Disordered" evidence="1">
    <location>
        <begin position="1"/>
        <end position="36"/>
    </location>
</feature>
<protein>
    <recommendedName>
        <fullName evidence="5">Transmembrane protein</fullName>
    </recommendedName>
</protein>
<dbReference type="STRING" id="452589.G9NLX6"/>
<keyword evidence="2" id="KW-0472">Membrane</keyword>
<dbReference type="AlphaFoldDB" id="G9NLX6"/>
<evidence type="ECO:0008006" key="5">
    <source>
        <dbReference type="Google" id="ProtNLM"/>
    </source>
</evidence>
<dbReference type="OMA" id="CAIPVMF"/>
<dbReference type="HOGENOM" id="CLU_571139_0_0_1"/>
<dbReference type="EMBL" id="ABDG02000019">
    <property type="protein sequence ID" value="EHK47911.1"/>
    <property type="molecule type" value="Genomic_DNA"/>
</dbReference>
<dbReference type="KEGG" id="tatv:25779519"/>
<name>G9NLX6_HYPAI</name>
<keyword evidence="2" id="KW-1133">Transmembrane helix</keyword>
<organism evidence="3 4">
    <name type="scientific">Hypocrea atroviridis (strain ATCC 20476 / IMI 206040)</name>
    <name type="common">Trichoderma atroviride</name>
    <dbReference type="NCBI Taxonomy" id="452589"/>
    <lineage>
        <taxon>Eukaryota</taxon>
        <taxon>Fungi</taxon>
        <taxon>Dikarya</taxon>
        <taxon>Ascomycota</taxon>
        <taxon>Pezizomycotina</taxon>
        <taxon>Sordariomycetes</taxon>
        <taxon>Hypocreomycetidae</taxon>
        <taxon>Hypocreales</taxon>
        <taxon>Hypocreaceae</taxon>
        <taxon>Trichoderma</taxon>
    </lineage>
</organism>
<evidence type="ECO:0000313" key="4">
    <source>
        <dbReference type="Proteomes" id="UP000005426"/>
    </source>
</evidence>
<feature type="transmembrane region" description="Helical" evidence="2">
    <location>
        <begin position="52"/>
        <end position="74"/>
    </location>
</feature>
<evidence type="ECO:0000256" key="2">
    <source>
        <dbReference type="SAM" id="Phobius"/>
    </source>
</evidence>
<proteinExistence type="predicted"/>